<dbReference type="PANTHER" id="PTHR11764:SF20">
    <property type="entry name" value="LANOSTEROL SYNTHASE"/>
    <property type="match status" value="1"/>
</dbReference>
<proteinExistence type="inferred from homology"/>
<dbReference type="RefSeq" id="WP_194028857.1">
    <property type="nucleotide sequence ID" value="NZ_JADEWZ010000009.1"/>
</dbReference>
<dbReference type="NCBIfam" id="TIGR01787">
    <property type="entry name" value="squalene_cyclas"/>
    <property type="match status" value="1"/>
</dbReference>
<comment type="caution">
    <text evidence="7">The sequence shown here is derived from an EMBL/GenBank/DDBJ whole genome shotgun (WGS) entry which is preliminary data.</text>
</comment>
<dbReference type="SFLD" id="SFLDG01016">
    <property type="entry name" value="Prenyltransferase_Like_2"/>
    <property type="match status" value="1"/>
</dbReference>
<keyword evidence="3" id="KW-0677">Repeat</keyword>
<dbReference type="EMBL" id="JADEWZ010000009">
    <property type="protein sequence ID" value="MBE9115762.1"/>
    <property type="molecule type" value="Genomic_DNA"/>
</dbReference>
<dbReference type="CDD" id="cd02892">
    <property type="entry name" value="SQCY_1"/>
    <property type="match status" value="1"/>
</dbReference>
<dbReference type="InterPro" id="IPR032696">
    <property type="entry name" value="SQ_cyclase_C"/>
</dbReference>
<evidence type="ECO:0000256" key="3">
    <source>
        <dbReference type="ARBA" id="ARBA00022737"/>
    </source>
</evidence>
<evidence type="ECO:0000256" key="1">
    <source>
        <dbReference type="ARBA" id="ARBA00004999"/>
    </source>
</evidence>
<dbReference type="GO" id="GO:0051007">
    <property type="term" value="F:squalene-hopene cyclase activity"/>
    <property type="evidence" value="ECO:0007669"/>
    <property type="project" value="UniProtKB-EC"/>
</dbReference>
<dbReference type="Proteomes" id="UP000654482">
    <property type="component" value="Unassembled WGS sequence"/>
</dbReference>
<dbReference type="InterPro" id="IPR008930">
    <property type="entry name" value="Terpenoid_cyclase/PrenylTrfase"/>
</dbReference>
<gene>
    <name evidence="7" type="primary">shc</name>
    <name evidence="7" type="ORF">IQ249_07645</name>
</gene>
<dbReference type="EC" id="5.4.99.17" evidence="7"/>
<keyword evidence="8" id="KW-1185">Reference proteome</keyword>
<evidence type="ECO:0000259" key="6">
    <source>
        <dbReference type="Pfam" id="PF13249"/>
    </source>
</evidence>
<evidence type="ECO:0000313" key="8">
    <source>
        <dbReference type="Proteomes" id="UP000654482"/>
    </source>
</evidence>
<evidence type="ECO:0000259" key="5">
    <source>
        <dbReference type="Pfam" id="PF13243"/>
    </source>
</evidence>
<comment type="similarity">
    <text evidence="2">Belongs to the terpene cyclase/mutase family.</text>
</comment>
<organism evidence="7 8">
    <name type="scientific">Lusitaniella coriacea LEGE 07157</name>
    <dbReference type="NCBI Taxonomy" id="945747"/>
    <lineage>
        <taxon>Bacteria</taxon>
        <taxon>Bacillati</taxon>
        <taxon>Cyanobacteriota</taxon>
        <taxon>Cyanophyceae</taxon>
        <taxon>Spirulinales</taxon>
        <taxon>Lusitaniellaceae</taxon>
        <taxon>Lusitaniella</taxon>
    </lineage>
</organism>
<dbReference type="SUPFAM" id="SSF48239">
    <property type="entry name" value="Terpenoid cyclases/Protein prenyltransferases"/>
    <property type="match status" value="2"/>
</dbReference>
<sequence>MQTQDRSTASNCPIIRETLQNAITASQNHLLSIQYPDGYWWAVLESNVTITAEVVLLHKIWGTDKTRPLHKVETYLRNEQREHGGWELYYGDGGELSTSVEAYMALRLLGVPASDPALLKAKEFILERGGISKTRIFTKFHLALIGCYDWQGIPSIPPAIMLLPDNFPVTIYEMSSWARGSTVPLLIVFDKKPIYLTEPGINLDELYAEGVENVRYELPKSGDWADLFVGLDKGFKFAEVSNLMPLREAGLKAAEKWVLERQEATGDWGGIIPAMLNSLLALRALHYDPCDPIVDRGLQAVDRFAVETEEIYWIQPCVSPVWDTALVMRALVESGMEPNRPELVRAGEWLLDKQILDYGDWAVKNKKGKPGAWAFEFDNRFYPDVDDSAVVVMALDAVTLPDEELKRSAIARTLKWILSMQCKEGGWAAFDLDNNQDWLNAIPYGDLKAMIDPNTADVTARVLEMSGRCDLSLGSFALRRALAYLIKEQEQDGSWFGRWGVNYIYGTSGAISALALIATESHISNIERGAAWLLSCQNSDGGWGETCQSYNDPSLKGQGDSTASQTAWALAGLMAAVEASTTVAGSTLTPETLSAIERGIEYLIATQRSDGTWDESYFTGTGFPCHFYLKYHLYQQHFPLTALGRYQKLMSNPPNCPS</sequence>
<dbReference type="GO" id="GO:0016104">
    <property type="term" value="P:triterpenoid biosynthetic process"/>
    <property type="evidence" value="ECO:0007669"/>
    <property type="project" value="InterPro"/>
</dbReference>
<evidence type="ECO:0000256" key="2">
    <source>
        <dbReference type="ARBA" id="ARBA00009755"/>
    </source>
</evidence>
<keyword evidence="4 7" id="KW-0413">Isomerase</keyword>
<dbReference type="PROSITE" id="PS01074">
    <property type="entry name" value="TERPENE_SYNTHASES"/>
    <property type="match status" value="1"/>
</dbReference>
<dbReference type="InterPro" id="IPR018333">
    <property type="entry name" value="Squalene_cyclase"/>
</dbReference>
<dbReference type="UniPathway" id="UPA00337"/>
<evidence type="ECO:0000313" key="7">
    <source>
        <dbReference type="EMBL" id="MBE9115762.1"/>
    </source>
</evidence>
<name>A0A8J7DVG0_9CYAN</name>
<dbReference type="InterPro" id="IPR032697">
    <property type="entry name" value="SQ_cyclase_N"/>
</dbReference>
<dbReference type="PANTHER" id="PTHR11764">
    <property type="entry name" value="TERPENE CYCLASE/MUTASE FAMILY MEMBER"/>
    <property type="match status" value="1"/>
</dbReference>
<comment type="pathway">
    <text evidence="1">Secondary metabolite biosynthesis; hopanoid biosynthesis.</text>
</comment>
<dbReference type="Gene3D" id="1.50.10.20">
    <property type="match status" value="2"/>
</dbReference>
<feature type="domain" description="Squalene cyclase C-terminal" evidence="5">
    <location>
        <begin position="318"/>
        <end position="648"/>
    </location>
</feature>
<dbReference type="Pfam" id="PF13243">
    <property type="entry name" value="SQHop_cyclase_C"/>
    <property type="match status" value="1"/>
</dbReference>
<protein>
    <submittedName>
        <fullName evidence="7">Squalene--hopene cyclase</fullName>
        <ecNumber evidence="7">5.4.99.17</ecNumber>
    </submittedName>
</protein>
<accession>A0A8J7DVG0</accession>
<feature type="domain" description="Squalene cyclase N-terminal" evidence="6">
    <location>
        <begin position="23"/>
        <end position="309"/>
    </location>
</feature>
<dbReference type="NCBIfam" id="TIGR01507">
    <property type="entry name" value="hopene_cyclase"/>
    <property type="match status" value="1"/>
</dbReference>
<dbReference type="InterPro" id="IPR006400">
    <property type="entry name" value="Hopene-cyclase"/>
</dbReference>
<dbReference type="AlphaFoldDB" id="A0A8J7DVG0"/>
<dbReference type="Pfam" id="PF13249">
    <property type="entry name" value="SQHop_cyclase_N"/>
    <property type="match status" value="1"/>
</dbReference>
<reference evidence="7" key="1">
    <citation type="submission" date="2020-10" db="EMBL/GenBank/DDBJ databases">
        <authorList>
            <person name="Castelo-Branco R."/>
            <person name="Eusebio N."/>
            <person name="Adriana R."/>
            <person name="Vieira A."/>
            <person name="Brugerolle De Fraissinette N."/>
            <person name="Rezende De Castro R."/>
            <person name="Schneider M.P."/>
            <person name="Vasconcelos V."/>
            <person name="Leao P.N."/>
        </authorList>
    </citation>
    <scope>NUCLEOTIDE SEQUENCE</scope>
    <source>
        <strain evidence="7">LEGE 07157</strain>
    </source>
</reference>
<dbReference type="GO" id="GO:0005811">
    <property type="term" value="C:lipid droplet"/>
    <property type="evidence" value="ECO:0007669"/>
    <property type="project" value="InterPro"/>
</dbReference>
<dbReference type="InterPro" id="IPR002365">
    <property type="entry name" value="Terpene_synthase_CS"/>
</dbReference>
<evidence type="ECO:0000256" key="4">
    <source>
        <dbReference type="ARBA" id="ARBA00023235"/>
    </source>
</evidence>